<dbReference type="Proteomes" id="UP000799437">
    <property type="component" value="Unassembled WGS sequence"/>
</dbReference>
<gene>
    <name evidence="3" type="ORF">EJ05DRAFT_491130</name>
</gene>
<dbReference type="GeneID" id="54487010"/>
<dbReference type="EMBL" id="ML996565">
    <property type="protein sequence ID" value="KAF2762892.1"/>
    <property type="molecule type" value="Genomic_DNA"/>
</dbReference>
<dbReference type="SUPFAM" id="SSF51735">
    <property type="entry name" value="NAD(P)-binding Rossmann-fold domains"/>
    <property type="match status" value="1"/>
</dbReference>
<name>A0A6A6WL47_9PEZI</name>
<organism evidence="3 4">
    <name type="scientific">Pseudovirgaria hyperparasitica</name>
    <dbReference type="NCBI Taxonomy" id="470096"/>
    <lineage>
        <taxon>Eukaryota</taxon>
        <taxon>Fungi</taxon>
        <taxon>Dikarya</taxon>
        <taxon>Ascomycota</taxon>
        <taxon>Pezizomycotina</taxon>
        <taxon>Dothideomycetes</taxon>
        <taxon>Dothideomycetes incertae sedis</taxon>
        <taxon>Acrospermales</taxon>
        <taxon>Acrospermaceae</taxon>
        <taxon>Pseudovirgaria</taxon>
    </lineage>
</organism>
<comment type="similarity">
    <text evidence="1">Belongs to the short-chain dehydrogenases/reductases (SDR) family.</text>
</comment>
<reference evidence="3" key="1">
    <citation type="journal article" date="2020" name="Stud. Mycol.">
        <title>101 Dothideomycetes genomes: a test case for predicting lifestyles and emergence of pathogens.</title>
        <authorList>
            <person name="Haridas S."/>
            <person name="Albert R."/>
            <person name="Binder M."/>
            <person name="Bloem J."/>
            <person name="Labutti K."/>
            <person name="Salamov A."/>
            <person name="Andreopoulos B."/>
            <person name="Baker S."/>
            <person name="Barry K."/>
            <person name="Bills G."/>
            <person name="Bluhm B."/>
            <person name="Cannon C."/>
            <person name="Castanera R."/>
            <person name="Culley D."/>
            <person name="Daum C."/>
            <person name="Ezra D."/>
            <person name="Gonzalez J."/>
            <person name="Henrissat B."/>
            <person name="Kuo A."/>
            <person name="Liang C."/>
            <person name="Lipzen A."/>
            <person name="Lutzoni F."/>
            <person name="Magnuson J."/>
            <person name="Mondo S."/>
            <person name="Nolan M."/>
            <person name="Ohm R."/>
            <person name="Pangilinan J."/>
            <person name="Park H.-J."/>
            <person name="Ramirez L."/>
            <person name="Alfaro M."/>
            <person name="Sun H."/>
            <person name="Tritt A."/>
            <person name="Yoshinaga Y."/>
            <person name="Zwiers L.-H."/>
            <person name="Turgeon B."/>
            <person name="Goodwin S."/>
            <person name="Spatafora J."/>
            <person name="Crous P."/>
            <person name="Grigoriev I."/>
        </authorList>
    </citation>
    <scope>NUCLEOTIDE SEQUENCE</scope>
    <source>
        <strain evidence="3">CBS 121739</strain>
    </source>
</reference>
<dbReference type="InterPro" id="IPR036291">
    <property type="entry name" value="NAD(P)-bd_dom_sf"/>
</dbReference>
<dbReference type="InterPro" id="IPR002347">
    <property type="entry name" value="SDR_fam"/>
</dbReference>
<sequence>MSGLISHRKFKLQDTPDLTGKTAVVTGGQAGIGREITAQLLLHGIAKVYVLARSEERFTAARSEWVNQKGLKAADVENRTEFVQCDLSDIHAVKRSVEILRSRLNRLDILFNNAGVPPSSGCSLSPQGIESVFATNHVGHYVLTLLLLPLIESTGAEYGSARIVITSSSLHLACQELDLALLRSDQPVKSPAVFDNVWRYGRSKLANILFTRELAKLLEKKGSSNVFVNSYFPGNIPTEAMDTWKNMLGSIAGKVIKSGVEFVGQSPEDGAATAIFLAASPEVEKQQLRGKYFVPVATEYETSTTAQNKDLAKNLWYWTDHQVSEALGKSWQEPA</sequence>
<dbReference type="AlphaFoldDB" id="A0A6A6WL47"/>
<proteinExistence type="inferred from homology"/>
<dbReference type="PRINTS" id="PR00081">
    <property type="entry name" value="GDHRDH"/>
</dbReference>
<keyword evidence="4" id="KW-1185">Reference proteome</keyword>
<evidence type="ECO:0000256" key="1">
    <source>
        <dbReference type="ARBA" id="ARBA00006484"/>
    </source>
</evidence>
<dbReference type="RefSeq" id="XP_033605343.1">
    <property type="nucleotide sequence ID" value="XM_033745956.1"/>
</dbReference>
<keyword evidence="2" id="KW-0560">Oxidoreductase</keyword>
<dbReference type="Gene3D" id="3.40.50.720">
    <property type="entry name" value="NAD(P)-binding Rossmann-like Domain"/>
    <property type="match status" value="1"/>
</dbReference>
<evidence type="ECO:0000313" key="4">
    <source>
        <dbReference type="Proteomes" id="UP000799437"/>
    </source>
</evidence>
<protein>
    <submittedName>
        <fullName evidence="3">Short chain dehydrogenase/reductase</fullName>
    </submittedName>
</protein>
<dbReference type="GO" id="GO:0016491">
    <property type="term" value="F:oxidoreductase activity"/>
    <property type="evidence" value="ECO:0007669"/>
    <property type="project" value="UniProtKB-KW"/>
</dbReference>
<dbReference type="OrthoDB" id="191139at2759"/>
<accession>A0A6A6WL47</accession>
<evidence type="ECO:0000313" key="3">
    <source>
        <dbReference type="EMBL" id="KAF2762892.1"/>
    </source>
</evidence>
<dbReference type="Pfam" id="PF00106">
    <property type="entry name" value="adh_short"/>
    <property type="match status" value="1"/>
</dbReference>
<evidence type="ECO:0000256" key="2">
    <source>
        <dbReference type="ARBA" id="ARBA00023002"/>
    </source>
</evidence>
<dbReference type="PANTHER" id="PTHR24320:SF154">
    <property type="entry name" value="OXIDOREDUCTASE, SHORT-CHAIN DEHYDROGENASE_REDUCTASE FAMILY (AFU_ORTHOLOGUE AFUA_2G04560)"/>
    <property type="match status" value="1"/>
</dbReference>
<dbReference type="PANTHER" id="PTHR24320">
    <property type="entry name" value="RETINOL DEHYDROGENASE"/>
    <property type="match status" value="1"/>
</dbReference>